<dbReference type="Proteomes" id="UP000014977">
    <property type="component" value="Unassembled WGS sequence"/>
</dbReference>
<dbReference type="InterPro" id="IPR024264">
    <property type="entry name" value="DUF3786"/>
</dbReference>
<evidence type="ECO:0000259" key="1">
    <source>
        <dbReference type="Pfam" id="PF12654"/>
    </source>
</evidence>
<dbReference type="RefSeq" id="WP_020876905.1">
    <property type="nucleotide sequence ID" value="NZ_ATHJ01000094.1"/>
</dbReference>
<gene>
    <name evidence="2" type="ORF">dsmv_0243</name>
</gene>
<keyword evidence="3" id="KW-1185">Reference proteome</keyword>
<dbReference type="eggNOG" id="COG1456">
    <property type="taxonomic scope" value="Bacteria"/>
</dbReference>
<dbReference type="Pfam" id="PF12654">
    <property type="entry name" value="DUF3786"/>
    <property type="match status" value="1"/>
</dbReference>
<dbReference type="AlphaFoldDB" id="S7V2H3"/>
<name>S7V2H3_DESML</name>
<protein>
    <recommendedName>
        <fullName evidence="1">DUF3786 domain-containing protein</fullName>
    </recommendedName>
</protein>
<organism evidence="2 3">
    <name type="scientific">Desulfococcus multivorans DSM 2059</name>
    <dbReference type="NCBI Taxonomy" id="1121405"/>
    <lineage>
        <taxon>Bacteria</taxon>
        <taxon>Pseudomonadati</taxon>
        <taxon>Thermodesulfobacteriota</taxon>
        <taxon>Desulfobacteria</taxon>
        <taxon>Desulfobacterales</taxon>
        <taxon>Desulfococcaceae</taxon>
        <taxon>Desulfococcus</taxon>
    </lineage>
</organism>
<evidence type="ECO:0000313" key="2">
    <source>
        <dbReference type="EMBL" id="EPR38833.1"/>
    </source>
</evidence>
<comment type="caution">
    <text evidence="2">The sequence shown here is derived from an EMBL/GenBank/DDBJ whole genome shotgun (WGS) entry which is preliminary data.</text>
</comment>
<feature type="domain" description="DUF3786" evidence="1">
    <location>
        <begin position="23"/>
        <end position="200"/>
    </location>
</feature>
<accession>S7V2H3</accession>
<reference evidence="2 3" key="1">
    <citation type="journal article" date="2013" name="Genome Announc.">
        <title>Draft genome sequences for three mercury-methylating, sulfate-reducing bacteria.</title>
        <authorList>
            <person name="Brown S.D."/>
            <person name="Hurt R.A.Jr."/>
            <person name="Gilmour C.C."/>
            <person name="Elias D.A."/>
        </authorList>
    </citation>
    <scope>NUCLEOTIDE SEQUENCE [LARGE SCALE GENOMIC DNA]</scope>
    <source>
        <strain evidence="2 3">DSM 2059</strain>
    </source>
</reference>
<sequence length="206" mass="23617">MSNPSDTIEKNYQHYLARLSEIDFAEIGKKPGIEYDAGVITLPFFNTRFFISNGGIVDASGNRPEYSVMVILSKYLLSYPDVLHHETDWTAFKDFKKIAQFTNVNYFASDTVRAIENHFSNRLKDLETACAELNGVHQEMETAYDVSVRFDALPHIALLLLFNDRDDEFPATCTVLFQKRAEYYLDPESLAMTSAYLARRLRQQAC</sequence>
<proteinExistence type="predicted"/>
<dbReference type="STRING" id="897.B2D07_04705"/>
<dbReference type="OrthoDB" id="5418701at2"/>
<evidence type="ECO:0000313" key="3">
    <source>
        <dbReference type="Proteomes" id="UP000014977"/>
    </source>
</evidence>
<dbReference type="EMBL" id="ATHJ01000094">
    <property type="protein sequence ID" value="EPR38833.1"/>
    <property type="molecule type" value="Genomic_DNA"/>
</dbReference>